<dbReference type="OrthoDB" id="3504495at2"/>
<dbReference type="SMART" id="SM00530">
    <property type="entry name" value="HTH_XRE"/>
    <property type="match status" value="1"/>
</dbReference>
<evidence type="ECO:0000313" key="2">
    <source>
        <dbReference type="EMBL" id="REE97143.1"/>
    </source>
</evidence>
<dbReference type="AlphaFoldDB" id="A0A3D9ST15"/>
<dbReference type="InterPro" id="IPR011990">
    <property type="entry name" value="TPR-like_helical_dom_sf"/>
</dbReference>
<dbReference type="Gene3D" id="1.25.40.10">
    <property type="entry name" value="Tetratricopeptide repeat domain"/>
    <property type="match status" value="1"/>
</dbReference>
<dbReference type="Pfam" id="PF13560">
    <property type="entry name" value="HTH_31"/>
    <property type="match status" value="1"/>
</dbReference>
<dbReference type="Proteomes" id="UP000256661">
    <property type="component" value="Unassembled WGS sequence"/>
</dbReference>
<feature type="domain" description="HTH cro/C1-type" evidence="1">
    <location>
        <begin position="14"/>
        <end position="68"/>
    </location>
</feature>
<dbReference type="InterPro" id="IPR010982">
    <property type="entry name" value="Lambda_DNA-bd_dom_sf"/>
</dbReference>
<dbReference type="SUPFAM" id="SSF47413">
    <property type="entry name" value="lambda repressor-like DNA-binding domains"/>
    <property type="match status" value="1"/>
</dbReference>
<accession>A0A3D9ST15</accession>
<dbReference type="RefSeq" id="WP_116022677.1">
    <property type="nucleotide sequence ID" value="NZ_QTTT01000001.1"/>
</dbReference>
<dbReference type="InterPro" id="IPR001387">
    <property type="entry name" value="Cro/C1-type_HTH"/>
</dbReference>
<organism evidence="2 3">
    <name type="scientific">Thermomonospora umbrina</name>
    <dbReference type="NCBI Taxonomy" id="111806"/>
    <lineage>
        <taxon>Bacteria</taxon>
        <taxon>Bacillati</taxon>
        <taxon>Actinomycetota</taxon>
        <taxon>Actinomycetes</taxon>
        <taxon>Streptosporangiales</taxon>
        <taxon>Thermomonosporaceae</taxon>
        <taxon>Thermomonospora</taxon>
    </lineage>
</organism>
<evidence type="ECO:0000259" key="1">
    <source>
        <dbReference type="PROSITE" id="PS50943"/>
    </source>
</evidence>
<dbReference type="EMBL" id="QTTT01000001">
    <property type="protein sequence ID" value="REE97143.1"/>
    <property type="molecule type" value="Genomic_DNA"/>
</dbReference>
<keyword evidence="3" id="KW-1185">Reference proteome</keyword>
<evidence type="ECO:0000313" key="3">
    <source>
        <dbReference type="Proteomes" id="UP000256661"/>
    </source>
</evidence>
<gene>
    <name evidence="2" type="ORF">DFJ69_2600</name>
</gene>
<dbReference type="SUPFAM" id="SSF48452">
    <property type="entry name" value="TPR-like"/>
    <property type="match status" value="1"/>
</dbReference>
<comment type="caution">
    <text evidence="2">The sequence shown here is derived from an EMBL/GenBank/DDBJ whole genome shotgun (WGS) entry which is preliminary data.</text>
</comment>
<dbReference type="Gene3D" id="1.10.260.40">
    <property type="entry name" value="lambda repressor-like DNA-binding domains"/>
    <property type="match status" value="1"/>
</dbReference>
<protein>
    <submittedName>
        <fullName evidence="2">Helix-turn-helix protein</fullName>
    </submittedName>
</protein>
<name>A0A3D9ST15_9ACTN</name>
<dbReference type="PROSITE" id="PS50943">
    <property type="entry name" value="HTH_CROC1"/>
    <property type="match status" value="1"/>
</dbReference>
<proteinExistence type="predicted"/>
<sequence>MAVERAPESVGVRIARVRKRRGMTQLGLAQRANYSRSHIAQVEAGHKLATPAFVAAVAATLGVDTSQLYGQPFHGRSDDDVQGSIPEIRRALVFTDVPPESAVPSRSLNVLAAELATIRRLQMASRHAHIGMRLPALLEELAWYAHDGDDPRVWALLFTAHEAAADLSRKLGYHDLADGCLERAERAARRAQDPHLSLLVALRRSLLLLAVAQWRPALALLHKVTRDVDPEREDAAEILGTAHLRAAIVAARSGDDTSAWDHYGEAVQTQDEGGWAPGDRHGVTTGFVPGNVAIHGAAVAVELGDLEEAARRDRQVTERTLATLVPERRAHHAIDMARVHTETGDHDRALERLLSAERTAPQMTHFHPSARTVTAHLVDVRRTLPEPLRKLHTRMGL</sequence>
<reference evidence="2 3" key="1">
    <citation type="submission" date="2018-08" db="EMBL/GenBank/DDBJ databases">
        <title>Sequencing the genomes of 1000 actinobacteria strains.</title>
        <authorList>
            <person name="Klenk H.-P."/>
        </authorList>
    </citation>
    <scope>NUCLEOTIDE SEQUENCE [LARGE SCALE GENOMIC DNA]</scope>
    <source>
        <strain evidence="2 3">DSM 43927</strain>
    </source>
</reference>
<dbReference type="CDD" id="cd00093">
    <property type="entry name" value="HTH_XRE"/>
    <property type="match status" value="1"/>
</dbReference>
<dbReference type="GO" id="GO:0003677">
    <property type="term" value="F:DNA binding"/>
    <property type="evidence" value="ECO:0007669"/>
    <property type="project" value="InterPro"/>
</dbReference>